<organism evidence="1 2">
    <name type="scientific">Lysobacter zhanggongensis</name>
    <dbReference type="NCBI Taxonomy" id="1774951"/>
    <lineage>
        <taxon>Bacteria</taxon>
        <taxon>Pseudomonadati</taxon>
        <taxon>Pseudomonadota</taxon>
        <taxon>Gammaproteobacteria</taxon>
        <taxon>Lysobacterales</taxon>
        <taxon>Lysobacteraceae</taxon>
        <taxon>Lysobacter</taxon>
    </lineage>
</organism>
<evidence type="ECO:0000313" key="2">
    <source>
        <dbReference type="Proteomes" id="UP001334501"/>
    </source>
</evidence>
<sequence>MSDVIVKIPRTLTLPTALKLSIDLAKIEGARSITAEFGGEGSVEPFAMLLISSELQRTASRNSVESFTCKNHERMTYAASMGFFNAFGYHDTPRKPGDKNGSSRHLPVNILSCDELRDEAYSERTEVGDVVESRAKHLAQMLCGSDSGDLFDTLSYSIREIIRNVVEHSESEQIGICAQYWPTKSRVEVAIVDRGVGLRTTLQRNPHLDVNNDKSAVNYALMPAVSGRAFKGSRRQRGPWANSGFGLYMTSRICRNGGNFFIASGDTGMMLTKAKGGKSYSSCSYEGTAVRLVIRTDEIGALADSLKQYREDGFAFQQKYREIVNINPSAASLMLSEDFDISLWDKVVAALRRKA</sequence>
<dbReference type="EMBL" id="JAXGFO010000002">
    <property type="protein sequence ID" value="MEG3156462.1"/>
    <property type="molecule type" value="Genomic_DNA"/>
</dbReference>
<name>A0ABU7YLL4_9GAMM</name>
<protein>
    <recommendedName>
        <fullName evidence="3">ATP-binding protein</fullName>
    </recommendedName>
</protein>
<evidence type="ECO:0008006" key="3">
    <source>
        <dbReference type="Google" id="ProtNLM"/>
    </source>
</evidence>
<evidence type="ECO:0000313" key="1">
    <source>
        <dbReference type="EMBL" id="MEG3156462.1"/>
    </source>
</evidence>
<dbReference type="Gene3D" id="3.30.565.10">
    <property type="entry name" value="Histidine kinase-like ATPase, C-terminal domain"/>
    <property type="match status" value="1"/>
</dbReference>
<gene>
    <name evidence="1" type="ORF">SNE33_00845</name>
</gene>
<reference evidence="1 2" key="1">
    <citation type="journal article" date="2017" name="Curr. Microbiol.">
        <title>Lysobacter zhanggongensis sp. nov. Isolated from a Pit Mud.</title>
        <authorList>
            <person name="Zhang X.F."/>
            <person name="Wang H.H."/>
            <person name="Sun X.Y."/>
            <person name="Pan C.M."/>
        </authorList>
    </citation>
    <scope>NUCLEOTIDE SEQUENCE [LARGE SCALE GENOMIC DNA]</scope>
    <source>
        <strain evidence="1 2">ZGLJ7-1</strain>
    </source>
</reference>
<dbReference type="InterPro" id="IPR036890">
    <property type="entry name" value="HATPase_C_sf"/>
</dbReference>
<dbReference type="Proteomes" id="UP001334501">
    <property type="component" value="Unassembled WGS sequence"/>
</dbReference>
<keyword evidence="2" id="KW-1185">Reference proteome</keyword>
<proteinExistence type="predicted"/>
<accession>A0ABU7YLL4</accession>
<dbReference type="SUPFAM" id="SSF55874">
    <property type="entry name" value="ATPase domain of HSP90 chaperone/DNA topoisomerase II/histidine kinase"/>
    <property type="match status" value="1"/>
</dbReference>
<comment type="caution">
    <text evidence="1">The sequence shown here is derived from an EMBL/GenBank/DDBJ whole genome shotgun (WGS) entry which is preliminary data.</text>
</comment>
<dbReference type="RefSeq" id="WP_412698887.1">
    <property type="nucleotide sequence ID" value="NZ_JAXGFO010000002.1"/>
</dbReference>